<protein>
    <recommendedName>
        <fullName evidence="12">P-loop containing nucleoside triphosphate hydrolase protein</fullName>
    </recommendedName>
</protein>
<dbReference type="InterPro" id="IPR018368">
    <property type="entry name" value="ClpA/B_CS1"/>
</dbReference>
<keyword evidence="6" id="KW-0175">Coiled coil</keyword>
<dbReference type="FunFam" id="3.40.50.300:FF:000120">
    <property type="entry name" value="ATP-dependent chaperone ClpB"/>
    <property type="match status" value="1"/>
</dbReference>
<keyword evidence="5" id="KW-0143">Chaperone</keyword>
<dbReference type="InterPro" id="IPR041546">
    <property type="entry name" value="ClpA/ClpB_AAA_lid"/>
</dbReference>
<dbReference type="CDD" id="cd00009">
    <property type="entry name" value="AAA"/>
    <property type="match status" value="1"/>
</dbReference>
<dbReference type="Gene3D" id="1.10.8.60">
    <property type="match status" value="1"/>
</dbReference>
<comment type="similarity">
    <text evidence="1">Belongs to the ClpA/ClpB family.</text>
</comment>
<dbReference type="AlphaFoldDB" id="A0AAF0FED5"/>
<dbReference type="FunFam" id="3.40.50.300:FF:000010">
    <property type="entry name" value="Chaperone clpB 1, putative"/>
    <property type="match status" value="1"/>
</dbReference>
<evidence type="ECO:0000313" key="11">
    <source>
        <dbReference type="Proteomes" id="UP001214628"/>
    </source>
</evidence>
<dbReference type="InterPro" id="IPR001270">
    <property type="entry name" value="ClpA/B"/>
</dbReference>
<dbReference type="InterPro" id="IPR050130">
    <property type="entry name" value="ClpA_ClpB"/>
</dbReference>
<evidence type="ECO:0000259" key="9">
    <source>
        <dbReference type="SMART" id="SM01086"/>
    </source>
</evidence>
<dbReference type="FunFam" id="1.10.8.60:FF:000017">
    <property type="entry name" value="ATP-dependent chaperone ClpB"/>
    <property type="match status" value="1"/>
</dbReference>
<gene>
    <name evidence="10" type="ORF">MPSI1_001897</name>
</gene>
<dbReference type="FunFam" id="3.40.50.300:FF:000025">
    <property type="entry name" value="ATP-dependent Clp protease subunit"/>
    <property type="match status" value="1"/>
</dbReference>
<evidence type="ECO:0000256" key="6">
    <source>
        <dbReference type="SAM" id="Coils"/>
    </source>
</evidence>
<evidence type="ECO:0000256" key="3">
    <source>
        <dbReference type="ARBA" id="ARBA00022741"/>
    </source>
</evidence>
<evidence type="ECO:0008006" key="12">
    <source>
        <dbReference type="Google" id="ProtNLM"/>
    </source>
</evidence>
<dbReference type="SUPFAM" id="SSF52540">
    <property type="entry name" value="P-loop containing nucleoside triphosphate hydrolases"/>
    <property type="match status" value="2"/>
</dbReference>
<sequence>MPMRHVSPSAFGVRSAKLVAGTRVPSRILAASAQATNQFPFSKRLRTPEKFIHTTSRRLQGPPGGGGGGGGGMRMNPNQQQAEPGATLAEFSTDLTKLASEGKLDPVIGRDSEIRRTIQILSRRTKSNPVLVGPAGVGKTAVMEGLAQRIVNKEVPESLQDKRICALDLSALLAGASYRGAFEERFKALLADIEHEAGKVIVFIDELHMLLNLGKAEGSIDAANMMKPMLARGALQCAGATTYDEYRRYIEKDAALSRRFQAVWVLEPSQEAAIAILRGLRSRYEVHHGVEVSDSALVTAANYASRYLTERKLPDSAIDLLDEAMSALRLQQESKPEQIETLDREILTLQIELESLRHESDALSAERKQHVENELQQKRQESAKLTSAWMEERQRLDKMKNIKEELEEARIQLEQATREGDFQKVAELQYGRIPELMQQLPQEGQESDQDASRNTSSTPMLNERVTSDDIAAVVAKMTGVPVRNLLRGERERLMQIEEELRKRIIGQDEALSAIAQAVRLSRAGLNSAKRPLASFMFLGGTGVGKTEAAKGLANFLFDSEKLVQINCSELSESHSVSKLIGAPPGYIGHDDGGQLTEQVRRHPYSVVLFDEIEKANRSIHTLLLQILDEGRLADSQGRVVDFRQTIIILTSNVGAEVLYNPGSTDASGHITDEARAKVNSDVQRVFPPELLNRLDEQIVFNNLAPDTLNGIVAIRLREVADRLHDKRIKLSVDTDASQWLAKHGYDPAYGARPLNRLVQKQLLNPLASELIQGKISEGDTVEVGVNEQATGLTLHAVPPAIQPDPESARESSEAAQS</sequence>
<accession>A0AAF0FED5</accession>
<dbReference type="PRINTS" id="PR00300">
    <property type="entry name" value="CLPPROTEASEA"/>
</dbReference>
<dbReference type="GO" id="GO:0034605">
    <property type="term" value="P:cellular response to heat"/>
    <property type="evidence" value="ECO:0007669"/>
    <property type="project" value="TreeGrafter"/>
</dbReference>
<organism evidence="10 11">
    <name type="scientific">Malassezia psittaci</name>
    <dbReference type="NCBI Taxonomy" id="1821823"/>
    <lineage>
        <taxon>Eukaryota</taxon>
        <taxon>Fungi</taxon>
        <taxon>Dikarya</taxon>
        <taxon>Basidiomycota</taxon>
        <taxon>Ustilaginomycotina</taxon>
        <taxon>Malasseziomycetes</taxon>
        <taxon>Malasseziales</taxon>
        <taxon>Malasseziaceae</taxon>
        <taxon>Malassezia</taxon>
    </lineage>
</organism>
<feature type="region of interest" description="Disordered" evidence="7">
    <location>
        <begin position="52"/>
        <end position="85"/>
    </location>
</feature>
<dbReference type="Pfam" id="PF00004">
    <property type="entry name" value="AAA"/>
    <property type="match status" value="1"/>
</dbReference>
<dbReference type="SMART" id="SM01086">
    <property type="entry name" value="ClpB_D2-small"/>
    <property type="match status" value="1"/>
</dbReference>
<evidence type="ECO:0000256" key="1">
    <source>
        <dbReference type="ARBA" id="ARBA00008675"/>
    </source>
</evidence>
<feature type="compositionally biased region" description="Gly residues" evidence="7">
    <location>
        <begin position="62"/>
        <end position="73"/>
    </location>
</feature>
<dbReference type="PANTHER" id="PTHR11638:SF176">
    <property type="entry name" value="HEAT SHOCK PROTEIN 78, MITOCHONDRIAL"/>
    <property type="match status" value="1"/>
</dbReference>
<evidence type="ECO:0000256" key="5">
    <source>
        <dbReference type="ARBA" id="ARBA00023186"/>
    </source>
</evidence>
<dbReference type="InterPro" id="IPR003959">
    <property type="entry name" value="ATPase_AAA_core"/>
</dbReference>
<feature type="compositionally biased region" description="Basic and acidic residues" evidence="7">
    <location>
        <begin position="806"/>
        <end position="817"/>
    </location>
</feature>
<dbReference type="PANTHER" id="PTHR11638">
    <property type="entry name" value="ATP-DEPENDENT CLP PROTEASE"/>
    <property type="match status" value="1"/>
</dbReference>
<keyword evidence="3" id="KW-0547">Nucleotide-binding</keyword>
<keyword evidence="4" id="KW-0067">ATP-binding</keyword>
<feature type="coiled-coil region" evidence="6">
    <location>
        <begin position="339"/>
        <end position="419"/>
    </location>
</feature>
<feature type="domain" description="AAA+ ATPase" evidence="8">
    <location>
        <begin position="125"/>
        <end position="270"/>
    </location>
</feature>
<feature type="domain" description="Clp ATPase C-terminal" evidence="9">
    <location>
        <begin position="703"/>
        <end position="794"/>
    </location>
</feature>
<keyword evidence="2" id="KW-0677">Repeat</keyword>
<dbReference type="GO" id="GO:0005759">
    <property type="term" value="C:mitochondrial matrix"/>
    <property type="evidence" value="ECO:0007669"/>
    <property type="project" value="TreeGrafter"/>
</dbReference>
<evidence type="ECO:0000256" key="7">
    <source>
        <dbReference type="SAM" id="MobiDB-lite"/>
    </source>
</evidence>
<dbReference type="PROSITE" id="PS00870">
    <property type="entry name" value="CLPAB_1"/>
    <property type="match status" value="1"/>
</dbReference>
<dbReference type="InterPro" id="IPR027417">
    <property type="entry name" value="P-loop_NTPase"/>
</dbReference>
<dbReference type="Pfam" id="PF17871">
    <property type="entry name" value="AAA_lid_9"/>
    <property type="match status" value="1"/>
</dbReference>
<dbReference type="SMART" id="SM00382">
    <property type="entry name" value="AAA"/>
    <property type="match status" value="2"/>
</dbReference>
<dbReference type="Pfam" id="PF10431">
    <property type="entry name" value="ClpB_D2-small"/>
    <property type="match status" value="1"/>
</dbReference>
<dbReference type="CDD" id="cd19499">
    <property type="entry name" value="RecA-like_ClpB_Hsp104-like"/>
    <property type="match status" value="1"/>
</dbReference>
<evidence type="ECO:0000259" key="8">
    <source>
        <dbReference type="SMART" id="SM00382"/>
    </source>
</evidence>
<evidence type="ECO:0000313" key="10">
    <source>
        <dbReference type="EMBL" id="WFD43238.1"/>
    </source>
</evidence>
<feature type="region of interest" description="Disordered" evidence="7">
    <location>
        <begin position="796"/>
        <end position="817"/>
    </location>
</feature>
<dbReference type="GO" id="GO:0042026">
    <property type="term" value="P:protein refolding"/>
    <property type="evidence" value="ECO:0007669"/>
    <property type="project" value="TreeGrafter"/>
</dbReference>
<proteinExistence type="inferred from homology"/>
<dbReference type="Pfam" id="PF07724">
    <property type="entry name" value="AAA_2"/>
    <property type="match status" value="1"/>
</dbReference>
<dbReference type="GO" id="GO:0043335">
    <property type="term" value="P:protein unfolding"/>
    <property type="evidence" value="ECO:0007669"/>
    <property type="project" value="TreeGrafter"/>
</dbReference>
<feature type="region of interest" description="Disordered" evidence="7">
    <location>
        <begin position="440"/>
        <end position="464"/>
    </location>
</feature>
<dbReference type="GO" id="GO:0016887">
    <property type="term" value="F:ATP hydrolysis activity"/>
    <property type="evidence" value="ECO:0007669"/>
    <property type="project" value="InterPro"/>
</dbReference>
<evidence type="ECO:0000256" key="4">
    <source>
        <dbReference type="ARBA" id="ARBA00022840"/>
    </source>
</evidence>
<dbReference type="InterPro" id="IPR003593">
    <property type="entry name" value="AAA+_ATPase"/>
</dbReference>
<dbReference type="Proteomes" id="UP001214628">
    <property type="component" value="Chromosome 2"/>
</dbReference>
<dbReference type="Gene3D" id="3.40.50.300">
    <property type="entry name" value="P-loop containing nucleotide triphosphate hydrolases"/>
    <property type="match status" value="3"/>
</dbReference>
<reference evidence="10" key="1">
    <citation type="submission" date="2023-02" db="EMBL/GenBank/DDBJ databases">
        <title>Mating type loci evolution in Malassezia.</title>
        <authorList>
            <person name="Coelho M.A."/>
        </authorList>
    </citation>
    <scope>NUCLEOTIDE SEQUENCE</scope>
    <source>
        <strain evidence="10">CBS 14136</strain>
    </source>
</reference>
<name>A0AAF0FED5_9BASI</name>
<feature type="domain" description="AAA+ ATPase" evidence="8">
    <location>
        <begin position="531"/>
        <end position="704"/>
    </location>
</feature>
<dbReference type="InterPro" id="IPR019489">
    <property type="entry name" value="Clp_ATPase_C"/>
</dbReference>
<dbReference type="EMBL" id="CP118376">
    <property type="protein sequence ID" value="WFD43238.1"/>
    <property type="molecule type" value="Genomic_DNA"/>
</dbReference>
<dbReference type="GO" id="GO:0005524">
    <property type="term" value="F:ATP binding"/>
    <property type="evidence" value="ECO:0007669"/>
    <property type="project" value="UniProtKB-KW"/>
</dbReference>
<evidence type="ECO:0000256" key="2">
    <source>
        <dbReference type="ARBA" id="ARBA00022737"/>
    </source>
</evidence>
<keyword evidence="11" id="KW-1185">Reference proteome</keyword>